<dbReference type="Gene3D" id="3.30.450.20">
    <property type="entry name" value="PAS domain"/>
    <property type="match status" value="5"/>
</dbReference>
<proteinExistence type="predicted"/>
<dbReference type="PANTHER" id="PTHR43304">
    <property type="entry name" value="PHYTOCHROME-LIKE PROTEIN CPH1"/>
    <property type="match status" value="1"/>
</dbReference>
<feature type="domain" description="PAS" evidence="6">
    <location>
        <begin position="265"/>
        <end position="309"/>
    </location>
</feature>
<dbReference type="PROSITE" id="PS50113">
    <property type="entry name" value="PAC"/>
    <property type="match status" value="3"/>
</dbReference>
<dbReference type="PROSITE" id="PS50112">
    <property type="entry name" value="PAS"/>
    <property type="match status" value="3"/>
</dbReference>
<sequence>MGVTHMRSNLKNNKHKWINKLSHVFAISWKPTANWPVESVSGNIEQYGYSMEDFLSGKMTYRDIIFHEDIDKINSALLDIIKDEDEESFNLEYRITSSSGELHWVAERSFLTRDKKGNIVDIQGLIFDITEYKKIDFRMTEGEYSTLVEKGNEGIVIVQDEELKFVNNKFCELLDYEKNELIGGQILDHVPVEYKRVISKRYMKTLTDKMNVQRNSEVEFLTKNENTFSAEVSFSYIHYELKPAVVMTIRDISERKHAEIELRDSEKKYSTLVEKGNYMIVIVQDGNLAFSNQKFNSVTGYEKEESIGKPFSKFFSRGYRMLIGERFKGDMAKNWTAPRKYTVELFTKKSTKVDCELNLSIIEHEGKPAYMVIIRDLREQKEKERQLNEILGMQALLIDVVNDSPSIIFIWRPEENWPVEFVSDNISQLGYSAEDFVSGRMSYGDLVHPSDIENLKGEVRRSIQESKNVSYEYRIFTKSGEVRWVDEKANYKYDEKGNIEYIQGIIVDITDRKKVNDFIRIEAEIGDFFVPAGDMKSFFEQFLDFTLQINTIDCGALYIIDEQSEDLILVAHKGLSNNFVKSTRHYGSNSIIGKLLTTGYPIYKLYSEINALNKDKDLSYEGLKATAIVPIKNDNRIVAVLLLASHDVFEMPSDVRSSVETVSMQAEEFFASFQGRPKIEKTTDNSQYLIESLNDLFYVVDLEGCIVYTNQYFSYVMGYAKDELNGMSILGLYQQNRALEAASIFSDIINGKRTISDMPMESSNGKMVMLETKFSKTKWNGKDVVVCLGRESGSKVSNQNLNTAFSVR</sequence>
<dbReference type="EC" id="2.7.13.3" evidence="2"/>
<name>A0A7Z8KMX1_9EURY</name>
<dbReference type="EMBL" id="VIAQ01000015">
    <property type="protein sequence ID" value="TQD25073.1"/>
    <property type="molecule type" value="Genomic_DNA"/>
</dbReference>
<dbReference type="GO" id="GO:0004673">
    <property type="term" value="F:protein histidine kinase activity"/>
    <property type="evidence" value="ECO:0007669"/>
    <property type="project" value="UniProtKB-EC"/>
</dbReference>
<dbReference type="Pfam" id="PF08447">
    <property type="entry name" value="PAS_3"/>
    <property type="match status" value="2"/>
</dbReference>
<dbReference type="Proteomes" id="UP000319335">
    <property type="component" value="Unassembled WGS sequence"/>
</dbReference>
<dbReference type="Pfam" id="PF13185">
    <property type="entry name" value="GAF_2"/>
    <property type="match status" value="1"/>
</dbReference>
<evidence type="ECO:0000256" key="4">
    <source>
        <dbReference type="ARBA" id="ARBA00022679"/>
    </source>
</evidence>
<dbReference type="Pfam" id="PF13426">
    <property type="entry name" value="PAS_9"/>
    <property type="match status" value="2"/>
</dbReference>
<evidence type="ECO:0000256" key="2">
    <source>
        <dbReference type="ARBA" id="ARBA00012438"/>
    </source>
</evidence>
<dbReference type="InterPro" id="IPR013767">
    <property type="entry name" value="PAS_fold"/>
</dbReference>
<dbReference type="InterPro" id="IPR052162">
    <property type="entry name" value="Sensor_kinase/Photoreceptor"/>
</dbReference>
<dbReference type="InterPro" id="IPR003018">
    <property type="entry name" value="GAF"/>
</dbReference>
<dbReference type="SUPFAM" id="SSF55781">
    <property type="entry name" value="GAF domain-like"/>
    <property type="match status" value="1"/>
</dbReference>
<dbReference type="AlphaFoldDB" id="A0A7Z8KMX1"/>
<dbReference type="GO" id="GO:0006355">
    <property type="term" value="P:regulation of DNA-templated transcription"/>
    <property type="evidence" value="ECO:0007669"/>
    <property type="project" value="InterPro"/>
</dbReference>
<dbReference type="Gene3D" id="3.30.450.40">
    <property type="match status" value="1"/>
</dbReference>
<dbReference type="SUPFAM" id="SSF55785">
    <property type="entry name" value="PYP-like sensor domain (PAS domain)"/>
    <property type="match status" value="5"/>
</dbReference>
<keyword evidence="4" id="KW-0808">Transferase</keyword>
<dbReference type="InterPro" id="IPR000700">
    <property type="entry name" value="PAS-assoc_C"/>
</dbReference>
<evidence type="ECO:0000313" key="8">
    <source>
        <dbReference type="EMBL" id="TQD25073.1"/>
    </source>
</evidence>
<protein>
    <recommendedName>
        <fullName evidence="2">histidine kinase</fullName>
        <ecNumber evidence="2">2.7.13.3</ecNumber>
    </recommendedName>
</protein>
<dbReference type="InterPro" id="IPR000014">
    <property type="entry name" value="PAS"/>
</dbReference>
<feature type="domain" description="PAC" evidence="7">
    <location>
        <begin position="89"/>
        <end position="141"/>
    </location>
</feature>
<keyword evidence="5" id="KW-0418">Kinase</keyword>
<evidence type="ECO:0000313" key="9">
    <source>
        <dbReference type="Proteomes" id="UP000319335"/>
    </source>
</evidence>
<reference evidence="8 9" key="1">
    <citation type="submission" date="2019-06" db="EMBL/GenBank/DDBJ databases">
        <title>Draft genome sequence of Methanolobus vulcani B1d.</title>
        <authorList>
            <person name="Creighbaum A.J."/>
            <person name="Ticak T."/>
            <person name="Hariraju D."/>
            <person name="Arivett B.A."/>
            <person name="Ferguson D.J.Jr."/>
        </authorList>
    </citation>
    <scope>NUCLEOTIDE SEQUENCE [LARGE SCALE GENOMIC DNA]</scope>
    <source>
        <strain evidence="8 9">B1d</strain>
    </source>
</reference>
<accession>A0A7Z8KMX1</accession>
<dbReference type="NCBIfam" id="TIGR00229">
    <property type="entry name" value="sensory_box"/>
    <property type="match status" value="5"/>
</dbReference>
<dbReference type="PANTHER" id="PTHR43304:SF1">
    <property type="entry name" value="PAC DOMAIN-CONTAINING PROTEIN"/>
    <property type="match status" value="1"/>
</dbReference>
<gene>
    <name evidence="8" type="ORF">FKV42_08445</name>
</gene>
<evidence type="ECO:0000256" key="3">
    <source>
        <dbReference type="ARBA" id="ARBA00022553"/>
    </source>
</evidence>
<feature type="domain" description="PAS" evidence="6">
    <location>
        <begin position="682"/>
        <end position="752"/>
    </location>
</feature>
<feature type="domain" description="PAS" evidence="6">
    <location>
        <begin position="429"/>
        <end position="466"/>
    </location>
</feature>
<feature type="domain" description="PAC" evidence="7">
    <location>
        <begin position="214"/>
        <end position="264"/>
    </location>
</feature>
<feature type="domain" description="PAC" evidence="7">
    <location>
        <begin position="469"/>
        <end position="521"/>
    </location>
</feature>
<dbReference type="SMART" id="SM00091">
    <property type="entry name" value="PAS"/>
    <property type="match status" value="4"/>
</dbReference>
<evidence type="ECO:0000259" key="7">
    <source>
        <dbReference type="PROSITE" id="PS50113"/>
    </source>
</evidence>
<dbReference type="InterPro" id="IPR013655">
    <property type="entry name" value="PAS_fold_3"/>
</dbReference>
<dbReference type="InterPro" id="IPR035965">
    <property type="entry name" value="PAS-like_dom_sf"/>
</dbReference>
<dbReference type="Pfam" id="PF00989">
    <property type="entry name" value="PAS"/>
    <property type="match status" value="1"/>
</dbReference>
<evidence type="ECO:0000256" key="1">
    <source>
        <dbReference type="ARBA" id="ARBA00000085"/>
    </source>
</evidence>
<keyword evidence="3" id="KW-0597">Phosphoprotein</keyword>
<keyword evidence="9" id="KW-1185">Reference proteome</keyword>
<dbReference type="InterPro" id="IPR001610">
    <property type="entry name" value="PAC"/>
</dbReference>
<dbReference type="CDD" id="cd00130">
    <property type="entry name" value="PAS"/>
    <property type="match status" value="5"/>
</dbReference>
<dbReference type="InterPro" id="IPR029016">
    <property type="entry name" value="GAF-like_dom_sf"/>
</dbReference>
<comment type="catalytic activity">
    <reaction evidence="1">
        <text>ATP + protein L-histidine = ADP + protein N-phospho-L-histidine.</text>
        <dbReference type="EC" id="2.7.13.3"/>
    </reaction>
</comment>
<organism evidence="8 9">
    <name type="scientific">Methanolobus vulcani</name>
    <dbReference type="NCBI Taxonomy" id="38026"/>
    <lineage>
        <taxon>Archaea</taxon>
        <taxon>Methanobacteriati</taxon>
        <taxon>Methanobacteriota</taxon>
        <taxon>Stenosarchaea group</taxon>
        <taxon>Methanomicrobia</taxon>
        <taxon>Methanosarcinales</taxon>
        <taxon>Methanosarcinaceae</taxon>
        <taxon>Methanolobus</taxon>
    </lineage>
</organism>
<evidence type="ECO:0000256" key="5">
    <source>
        <dbReference type="ARBA" id="ARBA00022777"/>
    </source>
</evidence>
<comment type="caution">
    <text evidence="8">The sequence shown here is derived from an EMBL/GenBank/DDBJ whole genome shotgun (WGS) entry which is preliminary data.</text>
</comment>
<dbReference type="SMART" id="SM00086">
    <property type="entry name" value="PAC"/>
    <property type="match status" value="4"/>
</dbReference>
<evidence type="ECO:0000259" key="6">
    <source>
        <dbReference type="PROSITE" id="PS50112"/>
    </source>
</evidence>